<keyword evidence="3" id="KW-1185">Reference proteome</keyword>
<feature type="chain" id="PRO_5040482073" evidence="1">
    <location>
        <begin position="22"/>
        <end position="139"/>
    </location>
</feature>
<dbReference type="EMBL" id="JAJVKT010000001">
    <property type="protein sequence ID" value="MCE7507159.1"/>
    <property type="molecule type" value="Genomic_DNA"/>
</dbReference>
<dbReference type="CDD" id="cd22784">
    <property type="entry name" value="DPBB_MltA_YuiC-like"/>
    <property type="match status" value="1"/>
</dbReference>
<protein>
    <submittedName>
        <fullName evidence="2">3D domain-containing protein</fullName>
    </submittedName>
</protein>
<evidence type="ECO:0000313" key="2">
    <source>
        <dbReference type="EMBL" id="MCE7507159.1"/>
    </source>
</evidence>
<feature type="signal peptide" evidence="1">
    <location>
        <begin position="1"/>
        <end position="21"/>
    </location>
</feature>
<accession>A0A9Q3W182</accession>
<name>A0A9Q3W182_9GAMM</name>
<reference evidence="2" key="1">
    <citation type="submission" date="2022-01" db="EMBL/GenBank/DDBJ databases">
        <authorList>
            <person name="Karlyshev A.V."/>
            <person name="Jaspars M."/>
        </authorList>
    </citation>
    <scope>NUCLEOTIDE SEQUENCE</scope>
    <source>
        <strain evidence="2">AGSA3-2</strain>
    </source>
</reference>
<dbReference type="Proteomes" id="UP001107961">
    <property type="component" value="Unassembled WGS sequence"/>
</dbReference>
<gene>
    <name evidence="2" type="ORF">LZG35_00820</name>
</gene>
<sequence length="139" mass="15500">MRAVIRLLALLLAAASIPVHGEATFSERRTVIATAYNSLPGQGAGEDHSLAAWGDQLEPGMKVIAVSRDLLDAGLDYGTPVSIEGLDGIWYVRDKMHRRWRNKIDIYMGEDRGAALRWGKRKVKIRFEPVSQDVRTANR</sequence>
<evidence type="ECO:0000256" key="1">
    <source>
        <dbReference type="SAM" id="SignalP"/>
    </source>
</evidence>
<dbReference type="RefSeq" id="WP_055099731.1">
    <property type="nucleotide sequence ID" value="NZ_CZHF01000035.1"/>
</dbReference>
<keyword evidence="1" id="KW-0732">Signal</keyword>
<evidence type="ECO:0000313" key="3">
    <source>
        <dbReference type="Proteomes" id="UP001107961"/>
    </source>
</evidence>
<comment type="caution">
    <text evidence="2">The sequence shown here is derived from an EMBL/GenBank/DDBJ whole genome shotgun (WGS) entry which is preliminary data.</text>
</comment>
<dbReference type="AlphaFoldDB" id="A0A9Q3W182"/>
<proteinExistence type="predicted"/>
<organism evidence="2 3">
    <name type="scientific">Alloalcanivorax xenomutans</name>
    <dbReference type="NCBI Taxonomy" id="1094342"/>
    <lineage>
        <taxon>Bacteria</taxon>
        <taxon>Pseudomonadati</taxon>
        <taxon>Pseudomonadota</taxon>
        <taxon>Gammaproteobacteria</taxon>
        <taxon>Oceanospirillales</taxon>
        <taxon>Alcanivoracaceae</taxon>
        <taxon>Alloalcanivorax</taxon>
    </lineage>
</organism>